<dbReference type="FunFam" id="3.40.50.1820:FF:000057">
    <property type="entry name" value="Lipase"/>
    <property type="match status" value="1"/>
</dbReference>
<evidence type="ECO:0000256" key="9">
    <source>
        <dbReference type="SAM" id="SignalP"/>
    </source>
</evidence>
<evidence type="ECO:0000259" key="10">
    <source>
        <dbReference type="Pfam" id="PF04083"/>
    </source>
</evidence>
<keyword evidence="2 9" id="KW-0732">Signal</keyword>
<dbReference type="GO" id="GO:0016042">
    <property type="term" value="P:lipid catabolic process"/>
    <property type="evidence" value="ECO:0007669"/>
    <property type="project" value="UniProtKB-KW"/>
</dbReference>
<dbReference type="SUPFAM" id="SSF53474">
    <property type="entry name" value="alpha/beta-Hydrolases"/>
    <property type="match status" value="1"/>
</dbReference>
<dbReference type="Pfam" id="PF12146">
    <property type="entry name" value="Hydrolase_4"/>
    <property type="match status" value="1"/>
</dbReference>
<name>A0A1B6M7U3_9HEMI</name>
<keyword evidence="4 7" id="KW-0442">Lipid degradation</keyword>
<evidence type="ECO:0000256" key="8">
    <source>
        <dbReference type="PIRSR" id="PIRSR000862-1"/>
    </source>
</evidence>
<dbReference type="GO" id="GO:0016788">
    <property type="term" value="F:hydrolase activity, acting on ester bonds"/>
    <property type="evidence" value="ECO:0007669"/>
    <property type="project" value="InterPro"/>
</dbReference>
<evidence type="ECO:0000256" key="2">
    <source>
        <dbReference type="ARBA" id="ARBA00022729"/>
    </source>
</evidence>
<feature type="active site" description="Charge relay system" evidence="8">
    <location>
        <position position="369"/>
    </location>
</feature>
<evidence type="ECO:0000256" key="4">
    <source>
        <dbReference type="ARBA" id="ARBA00022963"/>
    </source>
</evidence>
<dbReference type="InterPro" id="IPR029058">
    <property type="entry name" value="AB_hydrolase_fold"/>
</dbReference>
<evidence type="ECO:0000256" key="6">
    <source>
        <dbReference type="ARBA" id="ARBA00023180"/>
    </source>
</evidence>
<gene>
    <name evidence="12" type="ORF">g.13344</name>
</gene>
<keyword evidence="5" id="KW-0443">Lipid metabolism</keyword>
<feature type="active site" description="Charge relay system" evidence="8">
    <location>
        <position position="400"/>
    </location>
</feature>
<feature type="active site" description="Nucleophile" evidence="8">
    <location>
        <position position="195"/>
    </location>
</feature>
<feature type="domain" description="Serine aminopeptidase S33" evidence="11">
    <location>
        <begin position="120"/>
        <end position="252"/>
    </location>
</feature>
<sequence>MVSVCASSLLAALALVAASLSVRTIAARGDCQSTLCFNIFSRSVKLDINLFDDAVPLPIEEYVGKLGYPIEHHDITTEDGYILRYHRIRHGKLGPPTSLGPPVLLQHGLLGASSAWLLSNYSLGYSLADAGFDVWLGNSRGNTYSRRHVKYDPDKDEQYFWDFSWHEMGYYDLPASIDYILNVTGHSQLFYIGHSMGTTMYFVLGATRPEYMDKVQAMVAMAPVAFPWNIRSSLTNFLHRLHMILNGMARILDISEVFPHSDTMSWIDRNICAKKRFKFICKDMMYYIGGFEEKDLNRTAMLTVLQYMPAGSSFKQLSHFRQIADKGSDFNKFDYGYFGNMWKYRSFYPPTYNLQNVNTSIYVYYGMNDWLSVPEDVHHVVDHLPNVQRVTQVPDDQFNHLDFMWAVDAKTLIYNDIISTLYNLTTTY</sequence>
<evidence type="ECO:0000259" key="11">
    <source>
        <dbReference type="Pfam" id="PF12146"/>
    </source>
</evidence>
<dbReference type="EMBL" id="GEBQ01007989">
    <property type="protein sequence ID" value="JAT31988.1"/>
    <property type="molecule type" value="Transcribed_RNA"/>
</dbReference>
<evidence type="ECO:0000256" key="3">
    <source>
        <dbReference type="ARBA" id="ARBA00022801"/>
    </source>
</evidence>
<dbReference type="InterPro" id="IPR025483">
    <property type="entry name" value="Lipase_euk"/>
</dbReference>
<evidence type="ECO:0000256" key="1">
    <source>
        <dbReference type="ARBA" id="ARBA00010701"/>
    </source>
</evidence>
<feature type="chain" id="PRO_5008587951" description="Lipase" evidence="9">
    <location>
        <begin position="28"/>
        <end position="428"/>
    </location>
</feature>
<organism evidence="12">
    <name type="scientific">Graphocephala atropunctata</name>
    <dbReference type="NCBI Taxonomy" id="36148"/>
    <lineage>
        <taxon>Eukaryota</taxon>
        <taxon>Metazoa</taxon>
        <taxon>Ecdysozoa</taxon>
        <taxon>Arthropoda</taxon>
        <taxon>Hexapoda</taxon>
        <taxon>Insecta</taxon>
        <taxon>Pterygota</taxon>
        <taxon>Neoptera</taxon>
        <taxon>Paraneoptera</taxon>
        <taxon>Hemiptera</taxon>
        <taxon>Auchenorrhyncha</taxon>
        <taxon>Membracoidea</taxon>
        <taxon>Cicadellidae</taxon>
        <taxon>Cicadellinae</taxon>
        <taxon>Cicadellini</taxon>
        <taxon>Graphocephala</taxon>
    </lineage>
</organism>
<proteinExistence type="inferred from homology"/>
<dbReference type="PIRSF" id="PIRSF000862">
    <property type="entry name" value="Steryl_ester_lip"/>
    <property type="match status" value="1"/>
</dbReference>
<protein>
    <recommendedName>
        <fullName evidence="7">Lipase</fullName>
    </recommendedName>
</protein>
<evidence type="ECO:0000313" key="12">
    <source>
        <dbReference type="EMBL" id="JAT31988.1"/>
    </source>
</evidence>
<dbReference type="InterPro" id="IPR022742">
    <property type="entry name" value="Hydrolase_4"/>
</dbReference>
<dbReference type="Pfam" id="PF04083">
    <property type="entry name" value="Abhydro_lipase"/>
    <property type="match status" value="1"/>
</dbReference>
<keyword evidence="6" id="KW-0325">Glycoprotein</keyword>
<dbReference type="InterPro" id="IPR006693">
    <property type="entry name" value="AB_hydrolase_lipase"/>
</dbReference>
<feature type="domain" description="Partial AB-hydrolase lipase" evidence="10">
    <location>
        <begin position="59"/>
        <end position="119"/>
    </location>
</feature>
<dbReference type="AlphaFoldDB" id="A0A1B6M7U3"/>
<keyword evidence="3 7" id="KW-0378">Hydrolase</keyword>
<evidence type="ECO:0000256" key="5">
    <source>
        <dbReference type="ARBA" id="ARBA00023098"/>
    </source>
</evidence>
<accession>A0A1B6M7U3</accession>
<reference evidence="12" key="1">
    <citation type="submission" date="2015-11" db="EMBL/GenBank/DDBJ databases">
        <title>De novo transcriptome assembly of four potential Pierce s Disease insect vectors from Arizona vineyards.</title>
        <authorList>
            <person name="Tassone E.E."/>
        </authorList>
    </citation>
    <scope>NUCLEOTIDE SEQUENCE</scope>
</reference>
<dbReference type="PANTHER" id="PTHR11005">
    <property type="entry name" value="LYSOSOMAL ACID LIPASE-RELATED"/>
    <property type="match status" value="1"/>
</dbReference>
<evidence type="ECO:0000256" key="7">
    <source>
        <dbReference type="PIRNR" id="PIRNR000862"/>
    </source>
</evidence>
<feature type="signal peptide" evidence="9">
    <location>
        <begin position="1"/>
        <end position="27"/>
    </location>
</feature>
<comment type="similarity">
    <text evidence="1 7">Belongs to the AB hydrolase superfamily. Lipase family.</text>
</comment>
<dbReference type="Gene3D" id="3.40.50.1820">
    <property type="entry name" value="alpha/beta hydrolase"/>
    <property type="match status" value="1"/>
</dbReference>